<sequence>MKLLRAAVAAAAIGLLAGPALAQDSRPDFVVAVNGLYRSIEPIDGNSTNAQRIMDSIYDPLVTRNWTEDPEGGELRPSLATAWEQVDDLTWRFTIREGVKFHNGETMTAEDVAFTLSAERIWGDNALVPAGTRYTTSFASVEAIDATTVEVKTDIPDPNLPYRFVTPLGFVVPKAHYLEVGVEAFGQKPIGTGPYKVVEFDQASHVKLEAFEDYWGGTPPLKTIEFRIVPEFSARLAGMVAGEFDIMVNVPIDEVETVETYPEITYVSRPGDNYIMFAYNTLDLPEFGPNPVSDVNLRYAMSAAIDRDALVEALWGDATFAPAPFNFPDSPAFYDPEVKPLIGYDPEAAKAWLEKSSYNGEEVVVNVVRGAYPNFDLAVEFLAEQWRNLGINIRLNIVDSWPLALKHPFGLLNMSMSTTFDGTPTRSIWGFWGPDSARATRADDRSWAPPAEFVALGEQYLAEPDVAKKVALFREMVAIWEREQPALMLWRSIVNWVVSNDYEWTSVNGNAMLLGPGYISVKN</sequence>
<protein>
    <submittedName>
        <fullName evidence="6">Peptide/nickel transport system substrate-binding protein</fullName>
    </submittedName>
</protein>
<dbReference type="InterPro" id="IPR039424">
    <property type="entry name" value="SBP_5"/>
</dbReference>
<comment type="similarity">
    <text evidence="2">Belongs to the bacterial solute-binding protein 5 family.</text>
</comment>
<dbReference type="Pfam" id="PF00496">
    <property type="entry name" value="SBP_bac_5"/>
    <property type="match status" value="1"/>
</dbReference>
<dbReference type="Gene3D" id="3.10.105.10">
    <property type="entry name" value="Dipeptide-binding Protein, Domain 3"/>
    <property type="match status" value="1"/>
</dbReference>
<dbReference type="PANTHER" id="PTHR30290:SF38">
    <property type="entry name" value="D,D-DIPEPTIDE-BINDING PERIPLASMIC PROTEIN DDPA-RELATED"/>
    <property type="match status" value="1"/>
</dbReference>
<dbReference type="GO" id="GO:1904680">
    <property type="term" value="F:peptide transmembrane transporter activity"/>
    <property type="evidence" value="ECO:0007669"/>
    <property type="project" value="TreeGrafter"/>
</dbReference>
<evidence type="ECO:0000256" key="1">
    <source>
        <dbReference type="ARBA" id="ARBA00004418"/>
    </source>
</evidence>
<name>A0A1K2HZL9_9HYPH</name>
<keyword evidence="7" id="KW-1185">Reference proteome</keyword>
<dbReference type="EMBL" id="FPKU01000002">
    <property type="protein sequence ID" value="SFZ85521.1"/>
    <property type="molecule type" value="Genomic_DNA"/>
</dbReference>
<dbReference type="GO" id="GO:0030288">
    <property type="term" value="C:outer membrane-bounded periplasmic space"/>
    <property type="evidence" value="ECO:0007669"/>
    <property type="project" value="UniProtKB-ARBA"/>
</dbReference>
<comment type="subcellular location">
    <subcellularLocation>
        <location evidence="1">Periplasm</location>
    </subcellularLocation>
</comment>
<dbReference type="PROSITE" id="PS01040">
    <property type="entry name" value="SBP_BACTERIAL_5"/>
    <property type="match status" value="1"/>
</dbReference>
<evidence type="ECO:0000256" key="3">
    <source>
        <dbReference type="ARBA" id="ARBA00022729"/>
    </source>
</evidence>
<dbReference type="Proteomes" id="UP000183447">
    <property type="component" value="Unassembled WGS sequence"/>
</dbReference>
<gene>
    <name evidence="6" type="ORF">SAMN02983003_2686</name>
</gene>
<reference evidence="6 7" key="1">
    <citation type="submission" date="2016-11" db="EMBL/GenBank/DDBJ databases">
        <authorList>
            <person name="Jaros S."/>
            <person name="Januszkiewicz K."/>
            <person name="Wedrychowicz H."/>
        </authorList>
    </citation>
    <scope>NUCLEOTIDE SEQUENCE [LARGE SCALE GENOMIC DNA]</scope>
    <source>
        <strain evidence="6 7">ATCC 23634</strain>
    </source>
</reference>
<dbReference type="OrthoDB" id="9803988at2"/>
<feature type="domain" description="Solute-binding protein family 5" evidence="5">
    <location>
        <begin position="74"/>
        <end position="431"/>
    </location>
</feature>
<dbReference type="InterPro" id="IPR030678">
    <property type="entry name" value="Peptide/Ni-bd"/>
</dbReference>
<dbReference type="PANTHER" id="PTHR30290">
    <property type="entry name" value="PERIPLASMIC BINDING COMPONENT OF ABC TRANSPORTER"/>
    <property type="match status" value="1"/>
</dbReference>
<organism evidence="6 7">
    <name type="scientific">Devosia enhydra</name>
    <dbReference type="NCBI Taxonomy" id="665118"/>
    <lineage>
        <taxon>Bacteria</taxon>
        <taxon>Pseudomonadati</taxon>
        <taxon>Pseudomonadota</taxon>
        <taxon>Alphaproteobacteria</taxon>
        <taxon>Hyphomicrobiales</taxon>
        <taxon>Devosiaceae</taxon>
        <taxon>Devosia</taxon>
    </lineage>
</organism>
<evidence type="ECO:0000313" key="6">
    <source>
        <dbReference type="EMBL" id="SFZ85521.1"/>
    </source>
</evidence>
<evidence type="ECO:0000259" key="5">
    <source>
        <dbReference type="Pfam" id="PF00496"/>
    </source>
</evidence>
<dbReference type="PIRSF" id="PIRSF002741">
    <property type="entry name" value="MppA"/>
    <property type="match status" value="1"/>
</dbReference>
<evidence type="ECO:0000313" key="7">
    <source>
        <dbReference type="Proteomes" id="UP000183447"/>
    </source>
</evidence>
<accession>A0A1K2HZL9</accession>
<dbReference type="GO" id="GO:0015833">
    <property type="term" value="P:peptide transport"/>
    <property type="evidence" value="ECO:0007669"/>
    <property type="project" value="TreeGrafter"/>
</dbReference>
<keyword evidence="3 4" id="KW-0732">Signal</keyword>
<feature type="signal peptide" evidence="4">
    <location>
        <begin position="1"/>
        <end position="22"/>
    </location>
</feature>
<dbReference type="Gene3D" id="3.40.190.10">
    <property type="entry name" value="Periplasmic binding protein-like II"/>
    <property type="match status" value="1"/>
</dbReference>
<evidence type="ECO:0000256" key="4">
    <source>
        <dbReference type="SAM" id="SignalP"/>
    </source>
</evidence>
<proteinExistence type="inferred from homology"/>
<evidence type="ECO:0000256" key="2">
    <source>
        <dbReference type="ARBA" id="ARBA00005695"/>
    </source>
</evidence>
<dbReference type="Gene3D" id="3.90.76.10">
    <property type="entry name" value="Dipeptide-binding Protein, Domain 1"/>
    <property type="match status" value="1"/>
</dbReference>
<dbReference type="InterPro" id="IPR000914">
    <property type="entry name" value="SBP_5_dom"/>
</dbReference>
<dbReference type="RefSeq" id="WP_072343855.1">
    <property type="nucleotide sequence ID" value="NZ_FPKU01000002.1"/>
</dbReference>
<dbReference type="STRING" id="665118.SAMN02983003_2686"/>
<dbReference type="InterPro" id="IPR023765">
    <property type="entry name" value="SBP_5_CS"/>
</dbReference>
<dbReference type="AlphaFoldDB" id="A0A1K2HZL9"/>
<dbReference type="SUPFAM" id="SSF53850">
    <property type="entry name" value="Periplasmic binding protein-like II"/>
    <property type="match status" value="1"/>
</dbReference>
<dbReference type="GO" id="GO:0043190">
    <property type="term" value="C:ATP-binding cassette (ABC) transporter complex"/>
    <property type="evidence" value="ECO:0007669"/>
    <property type="project" value="InterPro"/>
</dbReference>
<feature type="chain" id="PRO_5013267351" evidence="4">
    <location>
        <begin position="23"/>
        <end position="523"/>
    </location>
</feature>